<comment type="pathway">
    <text evidence="2">Glycolipid biosynthesis; glycosylphosphatidylinositol-anchor biosynthesis.</text>
</comment>
<keyword evidence="9" id="KW-0325">Glycoprotein</keyword>
<name>A0A1B6LI78_9HEMI</name>
<dbReference type="GO" id="GO:0016255">
    <property type="term" value="P:attachment of GPI anchor to protein"/>
    <property type="evidence" value="ECO:0007669"/>
    <property type="project" value="InterPro"/>
</dbReference>
<evidence type="ECO:0000256" key="11">
    <source>
        <dbReference type="SAM" id="Phobius"/>
    </source>
</evidence>
<comment type="subcellular location">
    <subcellularLocation>
        <location evidence="1">Endoplasmic reticulum membrane</location>
        <topology evidence="1">Multi-pass membrane protein</topology>
    </subcellularLocation>
</comment>
<keyword evidence="6" id="KW-0256">Endoplasmic reticulum</keyword>
<accession>A0A1B6LI78</accession>
<evidence type="ECO:0000256" key="6">
    <source>
        <dbReference type="ARBA" id="ARBA00022824"/>
    </source>
</evidence>
<dbReference type="UniPathway" id="UPA00196"/>
<evidence type="ECO:0000256" key="8">
    <source>
        <dbReference type="ARBA" id="ARBA00023136"/>
    </source>
</evidence>
<feature type="transmembrane region" description="Helical" evidence="11">
    <location>
        <begin position="498"/>
        <end position="516"/>
    </location>
</feature>
<keyword evidence="5 11" id="KW-0812">Transmembrane</keyword>
<sequence length="531" mass="59708">MIAQDLPVAPAEENSQEPQEAKNKNDKTEALRMWSAISFALIILGLGIPLWWKTTEVYRVTLPYTEIDELQHLGPRMVVNVSVYTEYPSRTNMRIVELKKAFAPSRLFDINLSPAKLDIGEGTVVELEKFEFNRPSKPGSFKIVETNKLQSGSVVLGNYRSLYFHPEVKTELIVEVVKKWVLREGYLEDMVASLEQPGSRSGQERRLKSEPCFDIVFTTVNPEPDRVKMKFDTETSIKTVIDPLLDQLKPVADLKVKSQWLYFVDMGQDPKRSPNNNNFIIPSDRIPHIISPLEKKLGSGVSSCPCLHFVLYIPRCSEAPLYFTSPEGDLQTAVVSPRWGGIQIHNPSTENCVNQTAMTPDMGEVAKVFVSHLRYLLDLRYQPVASAKLLTLSVAPLRGWEVDSLYRSRVLEQAISARLTLQSLARLLGEISNIVINEEVGDAIKTSVISISATFSKLAAGRLEEALGFARKAYITAEMAFSHPSLLALLYFPDDQKYAVYIPLFLPVMIPVVLSLKNIWKWLNNKPLGGQ</sequence>
<reference evidence="12" key="1">
    <citation type="submission" date="2015-11" db="EMBL/GenBank/DDBJ databases">
        <title>De novo transcriptome assembly of four potential Pierce s Disease insect vectors from Arizona vineyards.</title>
        <authorList>
            <person name="Tassone E.E."/>
        </authorList>
    </citation>
    <scope>NUCLEOTIDE SEQUENCE</scope>
</reference>
<feature type="region of interest" description="Disordered" evidence="10">
    <location>
        <begin position="1"/>
        <end position="26"/>
    </location>
</feature>
<evidence type="ECO:0000256" key="9">
    <source>
        <dbReference type="ARBA" id="ARBA00023180"/>
    </source>
</evidence>
<dbReference type="EMBL" id="GEBQ01016594">
    <property type="protein sequence ID" value="JAT23383.1"/>
    <property type="molecule type" value="Transcribed_RNA"/>
</dbReference>
<feature type="transmembrane region" description="Helical" evidence="11">
    <location>
        <begin position="33"/>
        <end position="52"/>
    </location>
</feature>
<evidence type="ECO:0000256" key="7">
    <source>
        <dbReference type="ARBA" id="ARBA00022989"/>
    </source>
</evidence>
<protein>
    <recommendedName>
        <fullName evidence="13">GPI transamidase component PIG-S</fullName>
    </recommendedName>
</protein>
<evidence type="ECO:0000256" key="4">
    <source>
        <dbReference type="ARBA" id="ARBA00022502"/>
    </source>
</evidence>
<dbReference type="InterPro" id="IPR019540">
    <property type="entry name" value="PtdIno-glycan_biosynth_class_S"/>
</dbReference>
<dbReference type="GO" id="GO:0006506">
    <property type="term" value="P:GPI anchor biosynthetic process"/>
    <property type="evidence" value="ECO:0007669"/>
    <property type="project" value="UniProtKB-UniPathway"/>
</dbReference>
<proteinExistence type="inferred from homology"/>
<keyword evidence="4" id="KW-0337">GPI-anchor biosynthesis</keyword>
<keyword evidence="8 11" id="KW-0472">Membrane</keyword>
<dbReference type="AlphaFoldDB" id="A0A1B6LI78"/>
<dbReference type="Pfam" id="PF10510">
    <property type="entry name" value="PIG-S"/>
    <property type="match status" value="1"/>
</dbReference>
<evidence type="ECO:0000256" key="1">
    <source>
        <dbReference type="ARBA" id="ARBA00004477"/>
    </source>
</evidence>
<dbReference type="PANTHER" id="PTHR21072">
    <property type="entry name" value="GPI TRANSAMIDASE COMPONENT PIG-S"/>
    <property type="match status" value="1"/>
</dbReference>
<keyword evidence="7 11" id="KW-1133">Transmembrane helix</keyword>
<evidence type="ECO:0000256" key="3">
    <source>
        <dbReference type="ARBA" id="ARBA00005316"/>
    </source>
</evidence>
<evidence type="ECO:0000313" key="12">
    <source>
        <dbReference type="EMBL" id="JAT23383.1"/>
    </source>
</evidence>
<comment type="similarity">
    <text evidence="3">Belongs to the PIGS family.</text>
</comment>
<dbReference type="PANTHER" id="PTHR21072:SF13">
    <property type="entry name" value="GPI TRANSAMIDASE COMPONENT PIG-S"/>
    <property type="match status" value="1"/>
</dbReference>
<evidence type="ECO:0000256" key="2">
    <source>
        <dbReference type="ARBA" id="ARBA00004687"/>
    </source>
</evidence>
<evidence type="ECO:0008006" key="13">
    <source>
        <dbReference type="Google" id="ProtNLM"/>
    </source>
</evidence>
<organism evidence="12">
    <name type="scientific">Graphocephala atropunctata</name>
    <dbReference type="NCBI Taxonomy" id="36148"/>
    <lineage>
        <taxon>Eukaryota</taxon>
        <taxon>Metazoa</taxon>
        <taxon>Ecdysozoa</taxon>
        <taxon>Arthropoda</taxon>
        <taxon>Hexapoda</taxon>
        <taxon>Insecta</taxon>
        <taxon>Pterygota</taxon>
        <taxon>Neoptera</taxon>
        <taxon>Paraneoptera</taxon>
        <taxon>Hemiptera</taxon>
        <taxon>Auchenorrhyncha</taxon>
        <taxon>Membracoidea</taxon>
        <taxon>Cicadellidae</taxon>
        <taxon>Cicadellinae</taxon>
        <taxon>Cicadellini</taxon>
        <taxon>Graphocephala</taxon>
    </lineage>
</organism>
<gene>
    <name evidence="12" type="ORF">g.21263</name>
</gene>
<evidence type="ECO:0000256" key="10">
    <source>
        <dbReference type="SAM" id="MobiDB-lite"/>
    </source>
</evidence>
<evidence type="ECO:0000256" key="5">
    <source>
        <dbReference type="ARBA" id="ARBA00022692"/>
    </source>
</evidence>
<dbReference type="GO" id="GO:0042765">
    <property type="term" value="C:GPI-anchor transamidase complex"/>
    <property type="evidence" value="ECO:0007669"/>
    <property type="project" value="InterPro"/>
</dbReference>